<dbReference type="EMBL" id="CP015079">
    <property type="protein sequence ID" value="ANH37835.1"/>
    <property type="molecule type" value="Genomic_DNA"/>
</dbReference>
<name>A0A1A9GK50_9ACTN</name>
<dbReference type="InterPro" id="IPR016181">
    <property type="entry name" value="Acyl_CoA_acyltransferase"/>
</dbReference>
<dbReference type="GO" id="GO:0016747">
    <property type="term" value="F:acyltransferase activity, transferring groups other than amino-acyl groups"/>
    <property type="evidence" value="ECO:0007669"/>
    <property type="project" value="InterPro"/>
</dbReference>
<dbReference type="Proteomes" id="UP000077868">
    <property type="component" value="Chromosome"/>
</dbReference>
<dbReference type="PROSITE" id="PS51186">
    <property type="entry name" value="GNAT"/>
    <property type="match status" value="1"/>
</dbReference>
<keyword evidence="3" id="KW-1185">Reference proteome</keyword>
<dbReference type="InterPro" id="IPR000182">
    <property type="entry name" value="GNAT_dom"/>
</dbReference>
<dbReference type="Pfam" id="PF13302">
    <property type="entry name" value="Acetyltransf_3"/>
    <property type="match status" value="1"/>
</dbReference>
<reference evidence="2 3" key="1">
    <citation type="submission" date="2016-03" db="EMBL/GenBank/DDBJ databases">
        <title>Complete genome sequence of a soil Actinobacterium, Nocardioides dokdonensis FR1436.</title>
        <authorList>
            <person name="Kwon S.-K."/>
            <person name="Kim K."/>
            <person name="Kim J.F."/>
        </authorList>
    </citation>
    <scope>NUCLEOTIDE SEQUENCE [LARGE SCALE GENOMIC DNA]</scope>
    <source>
        <strain evidence="2 3">FR1436</strain>
    </source>
</reference>
<dbReference type="PATRIC" id="fig|1300347.3.peg.1396"/>
<proteinExistence type="predicted"/>
<dbReference type="RefSeq" id="WP_068107690.1">
    <property type="nucleotide sequence ID" value="NZ_CP015079.1"/>
</dbReference>
<evidence type="ECO:0000313" key="2">
    <source>
        <dbReference type="EMBL" id="ANH37835.1"/>
    </source>
</evidence>
<accession>A0A1A9GK50</accession>
<dbReference type="STRING" id="1300347.I601_1396"/>
<protein>
    <recommendedName>
        <fullName evidence="1">N-acetyltransferase domain-containing protein</fullName>
    </recommendedName>
</protein>
<dbReference type="KEGG" id="ndk:I601_1396"/>
<dbReference type="PANTHER" id="PTHR43792">
    <property type="entry name" value="GNAT FAMILY, PUTATIVE (AFU_ORTHOLOGUE AFUA_3G00765)-RELATED-RELATED"/>
    <property type="match status" value="1"/>
</dbReference>
<organism evidence="2 3">
    <name type="scientific">Nocardioides dokdonensis FR1436</name>
    <dbReference type="NCBI Taxonomy" id="1300347"/>
    <lineage>
        <taxon>Bacteria</taxon>
        <taxon>Bacillati</taxon>
        <taxon>Actinomycetota</taxon>
        <taxon>Actinomycetes</taxon>
        <taxon>Propionibacteriales</taxon>
        <taxon>Nocardioidaceae</taxon>
        <taxon>Nocardioides</taxon>
    </lineage>
</organism>
<feature type="domain" description="N-acetyltransferase" evidence="1">
    <location>
        <begin position="12"/>
        <end position="167"/>
    </location>
</feature>
<dbReference type="SUPFAM" id="SSF55729">
    <property type="entry name" value="Acyl-CoA N-acyltransferases (Nat)"/>
    <property type="match status" value="1"/>
</dbReference>
<gene>
    <name evidence="2" type="ORF">I601_1396</name>
</gene>
<dbReference type="OrthoDB" id="3402863at2"/>
<evidence type="ECO:0000313" key="3">
    <source>
        <dbReference type="Proteomes" id="UP000077868"/>
    </source>
</evidence>
<dbReference type="AlphaFoldDB" id="A0A1A9GK50"/>
<evidence type="ECO:0000259" key="1">
    <source>
        <dbReference type="PROSITE" id="PS51186"/>
    </source>
</evidence>
<dbReference type="Gene3D" id="3.40.630.30">
    <property type="match status" value="1"/>
</dbReference>
<dbReference type="InterPro" id="IPR051531">
    <property type="entry name" value="N-acetyltransferase"/>
</dbReference>
<sequence>MSTDGGPGPLPGEIRTERLVLPLWSADEAADILAGRHRPHWHPDFPRPDDRDAATLFVLGSGWSSRHVVRGTTVLGSIGFFGPPAPAADGVLEAEVGYGLVAQAQGYGFASEALRGVLAATDAAGVRVRAAVAPENRASLKVLAGCGFTGLRGSNEDGHLVMVRPLPAVSA</sequence>